<gene>
    <name evidence="1" type="ORF">MELLADRAFT_112768</name>
</gene>
<name>F4S7J0_MELLP</name>
<dbReference type="SUPFAM" id="SSF52047">
    <property type="entry name" value="RNI-like"/>
    <property type="match status" value="1"/>
</dbReference>
<protein>
    <recommendedName>
        <fullName evidence="3">F-box domain-containing protein</fullName>
    </recommendedName>
</protein>
<dbReference type="VEuPathDB" id="FungiDB:MELLADRAFT_112768"/>
<dbReference type="RefSeq" id="XP_007417335.1">
    <property type="nucleotide sequence ID" value="XM_007417273.1"/>
</dbReference>
<evidence type="ECO:0008006" key="3">
    <source>
        <dbReference type="Google" id="ProtNLM"/>
    </source>
</evidence>
<sequence>MDGNFTCNFRYAIGLLNVEKVIKACPSLESISITIPCRNGHWDRFPQFTIRLKGLLKPLPRLQHLTLCGYAESTRIPGEFLIEVIKELPSLVSLDISRFNFSETSTVEESFGWNLSRHQNIRKLSLRDLTLKDQTWDLNCWVEQLTTLELRCCRPINLRTLHRLLSGSAPSLTKLCIQFEGIDDGYPPADFTEQFILPALKELIMPDHCNANPLANFEDCKKLEVLECGHILDDELCKTMKHHLSLATWPKISTLRLCHSSWYNSVTQARAKREVEHIQKISSIDVFISKNPYRCGQNRFSVVQ</sequence>
<accession>F4S7J0</accession>
<dbReference type="HOGENOM" id="CLU_038719_0_0_1"/>
<dbReference type="InterPro" id="IPR032675">
    <property type="entry name" value="LRR_dom_sf"/>
</dbReference>
<dbReference type="Proteomes" id="UP000001072">
    <property type="component" value="Unassembled WGS sequence"/>
</dbReference>
<organism evidence="2">
    <name type="scientific">Melampsora larici-populina (strain 98AG31 / pathotype 3-4-7)</name>
    <name type="common">Poplar leaf rust fungus</name>
    <dbReference type="NCBI Taxonomy" id="747676"/>
    <lineage>
        <taxon>Eukaryota</taxon>
        <taxon>Fungi</taxon>
        <taxon>Dikarya</taxon>
        <taxon>Basidiomycota</taxon>
        <taxon>Pucciniomycotina</taxon>
        <taxon>Pucciniomycetes</taxon>
        <taxon>Pucciniales</taxon>
        <taxon>Melampsoraceae</taxon>
        <taxon>Melampsora</taxon>
    </lineage>
</organism>
<dbReference type="InParanoid" id="F4S7J0"/>
<evidence type="ECO:0000313" key="1">
    <source>
        <dbReference type="EMBL" id="EGF99416.1"/>
    </source>
</evidence>
<evidence type="ECO:0000313" key="2">
    <source>
        <dbReference type="Proteomes" id="UP000001072"/>
    </source>
</evidence>
<dbReference type="EMBL" id="GL883159">
    <property type="protein sequence ID" value="EGF99416.1"/>
    <property type="molecule type" value="Genomic_DNA"/>
</dbReference>
<dbReference type="GeneID" id="18924783"/>
<reference evidence="2" key="1">
    <citation type="journal article" date="2011" name="Proc. Natl. Acad. Sci. U.S.A.">
        <title>Obligate biotrophy features unraveled by the genomic analysis of rust fungi.</title>
        <authorList>
            <person name="Duplessis S."/>
            <person name="Cuomo C.A."/>
            <person name="Lin Y.-C."/>
            <person name="Aerts A."/>
            <person name="Tisserant E."/>
            <person name="Veneault-Fourrey C."/>
            <person name="Joly D.L."/>
            <person name="Hacquard S."/>
            <person name="Amselem J."/>
            <person name="Cantarel B.L."/>
            <person name="Chiu R."/>
            <person name="Coutinho P.M."/>
            <person name="Feau N."/>
            <person name="Field M."/>
            <person name="Frey P."/>
            <person name="Gelhaye E."/>
            <person name="Goldberg J."/>
            <person name="Grabherr M.G."/>
            <person name="Kodira C.D."/>
            <person name="Kohler A."/>
            <person name="Kuees U."/>
            <person name="Lindquist E.A."/>
            <person name="Lucas S.M."/>
            <person name="Mago R."/>
            <person name="Mauceli E."/>
            <person name="Morin E."/>
            <person name="Murat C."/>
            <person name="Pangilinan J.L."/>
            <person name="Park R."/>
            <person name="Pearson M."/>
            <person name="Quesneville H."/>
            <person name="Rouhier N."/>
            <person name="Sakthikumar S."/>
            <person name="Salamov A.A."/>
            <person name="Schmutz J."/>
            <person name="Selles B."/>
            <person name="Shapiro H."/>
            <person name="Tanguay P."/>
            <person name="Tuskan G.A."/>
            <person name="Henrissat B."/>
            <person name="Van de Peer Y."/>
            <person name="Rouze P."/>
            <person name="Ellis J.G."/>
            <person name="Dodds P.N."/>
            <person name="Schein J.E."/>
            <person name="Zhong S."/>
            <person name="Hamelin R.C."/>
            <person name="Grigoriev I.V."/>
            <person name="Szabo L.J."/>
            <person name="Martin F."/>
        </authorList>
    </citation>
    <scope>NUCLEOTIDE SEQUENCE [LARGE SCALE GENOMIC DNA]</scope>
    <source>
        <strain evidence="2">98AG31 / pathotype 3-4-7</strain>
    </source>
</reference>
<dbReference type="Gene3D" id="3.80.10.10">
    <property type="entry name" value="Ribonuclease Inhibitor"/>
    <property type="match status" value="1"/>
</dbReference>
<dbReference type="KEGG" id="mlr:MELLADRAFT_112768"/>
<proteinExistence type="predicted"/>
<keyword evidence="2" id="KW-1185">Reference proteome</keyword>
<dbReference type="AlphaFoldDB" id="F4S7J0"/>